<dbReference type="EMBL" id="JAEQND010000005">
    <property type="protein sequence ID" value="MBL0425389.1"/>
    <property type="molecule type" value="Genomic_DNA"/>
</dbReference>
<comment type="similarity">
    <text evidence="1">Belongs to the YciI family.</text>
</comment>
<dbReference type="Gene3D" id="3.30.70.1060">
    <property type="entry name" value="Dimeric alpha+beta barrel"/>
    <property type="match status" value="1"/>
</dbReference>
<dbReference type="InterPro" id="IPR011008">
    <property type="entry name" value="Dimeric_a/b-barrel"/>
</dbReference>
<gene>
    <name evidence="3" type="ORF">JI746_09720</name>
</gene>
<feature type="domain" description="YCII-related" evidence="2">
    <location>
        <begin position="1"/>
        <end position="103"/>
    </location>
</feature>
<sequence>MKFLCLAYGDEAGWNALSEADKARVTAADDVIRRRGSLMAAVRPEVRTVRNWEDEPVVTTQAYAQHALALAGFSVIEADAIEEVIGLVAETPCARAGGYIEIRPFWNVADS</sequence>
<reference evidence="3 4" key="1">
    <citation type="journal article" date="2017" name="Int. J. Syst. Evol. Microbiol.">
        <title>Ramlibacter alkalitolerans sp. nov., alkali-tolerant bacterium isolated from soil of ginseng.</title>
        <authorList>
            <person name="Lee D.H."/>
            <person name="Cha C.J."/>
        </authorList>
    </citation>
    <scope>NUCLEOTIDE SEQUENCE [LARGE SCALE GENOMIC DNA]</scope>
    <source>
        <strain evidence="3 4">KACC 19305</strain>
    </source>
</reference>
<dbReference type="Proteomes" id="UP000622707">
    <property type="component" value="Unassembled WGS sequence"/>
</dbReference>
<dbReference type="Pfam" id="PF03795">
    <property type="entry name" value="YCII"/>
    <property type="match status" value="1"/>
</dbReference>
<accession>A0ABS1JMB4</accession>
<proteinExistence type="inferred from homology"/>
<evidence type="ECO:0000256" key="1">
    <source>
        <dbReference type="ARBA" id="ARBA00007689"/>
    </source>
</evidence>
<dbReference type="SUPFAM" id="SSF54909">
    <property type="entry name" value="Dimeric alpha+beta barrel"/>
    <property type="match status" value="1"/>
</dbReference>
<comment type="caution">
    <text evidence="3">The sequence shown here is derived from an EMBL/GenBank/DDBJ whole genome shotgun (WGS) entry which is preliminary data.</text>
</comment>
<name>A0ABS1JMB4_9BURK</name>
<keyword evidence="4" id="KW-1185">Reference proteome</keyword>
<dbReference type="RefSeq" id="WP_201688958.1">
    <property type="nucleotide sequence ID" value="NZ_JAEQND010000005.1"/>
</dbReference>
<protein>
    <submittedName>
        <fullName evidence="3">Transcription initiation protein</fullName>
    </submittedName>
</protein>
<evidence type="ECO:0000313" key="4">
    <source>
        <dbReference type="Proteomes" id="UP000622707"/>
    </source>
</evidence>
<evidence type="ECO:0000313" key="3">
    <source>
        <dbReference type="EMBL" id="MBL0425389.1"/>
    </source>
</evidence>
<evidence type="ECO:0000259" key="2">
    <source>
        <dbReference type="Pfam" id="PF03795"/>
    </source>
</evidence>
<dbReference type="InterPro" id="IPR005545">
    <property type="entry name" value="YCII"/>
</dbReference>
<organism evidence="3 4">
    <name type="scientific">Ramlibacter alkalitolerans</name>
    <dbReference type="NCBI Taxonomy" id="2039631"/>
    <lineage>
        <taxon>Bacteria</taxon>
        <taxon>Pseudomonadati</taxon>
        <taxon>Pseudomonadota</taxon>
        <taxon>Betaproteobacteria</taxon>
        <taxon>Burkholderiales</taxon>
        <taxon>Comamonadaceae</taxon>
        <taxon>Ramlibacter</taxon>
    </lineage>
</organism>